<protein>
    <submittedName>
        <fullName evidence="2">Uncharacterized protein</fullName>
    </submittedName>
</protein>
<evidence type="ECO:0000313" key="3">
    <source>
        <dbReference type="Proteomes" id="UP001417504"/>
    </source>
</evidence>
<proteinExistence type="predicted"/>
<dbReference type="Proteomes" id="UP001417504">
    <property type="component" value="Unassembled WGS sequence"/>
</dbReference>
<dbReference type="AlphaFoldDB" id="A0AAP0E6E7"/>
<feature type="compositionally biased region" description="Basic and acidic residues" evidence="1">
    <location>
        <begin position="116"/>
        <end position="151"/>
    </location>
</feature>
<feature type="compositionally biased region" description="Basic and acidic residues" evidence="1">
    <location>
        <begin position="96"/>
        <end position="107"/>
    </location>
</feature>
<gene>
    <name evidence="2" type="ORF">Sjap_026113</name>
</gene>
<evidence type="ECO:0000313" key="2">
    <source>
        <dbReference type="EMBL" id="KAK9085702.1"/>
    </source>
</evidence>
<feature type="region of interest" description="Disordered" evidence="1">
    <location>
        <begin position="92"/>
        <end position="151"/>
    </location>
</feature>
<sequence>MDMARSPEVPQTLPKAVVVIAHRPSPSRSCRPSSPHSRHRSSLLSLLKLLSLISSTRSCRPSSLLSFVILSSPLCNSKLASLLSLVLHRSSVHSKTLTEKTPRRAKDDDEASFELQRGELRTTKESRDEGRQLRVEEMRDDSFGRESKDER</sequence>
<evidence type="ECO:0000256" key="1">
    <source>
        <dbReference type="SAM" id="MobiDB-lite"/>
    </source>
</evidence>
<organism evidence="2 3">
    <name type="scientific">Stephania japonica</name>
    <dbReference type="NCBI Taxonomy" id="461633"/>
    <lineage>
        <taxon>Eukaryota</taxon>
        <taxon>Viridiplantae</taxon>
        <taxon>Streptophyta</taxon>
        <taxon>Embryophyta</taxon>
        <taxon>Tracheophyta</taxon>
        <taxon>Spermatophyta</taxon>
        <taxon>Magnoliopsida</taxon>
        <taxon>Ranunculales</taxon>
        <taxon>Menispermaceae</taxon>
        <taxon>Menispermoideae</taxon>
        <taxon>Cissampelideae</taxon>
        <taxon>Stephania</taxon>
    </lineage>
</organism>
<dbReference type="EMBL" id="JBBNAE010000011">
    <property type="protein sequence ID" value="KAK9085702.1"/>
    <property type="molecule type" value="Genomic_DNA"/>
</dbReference>
<comment type="caution">
    <text evidence="2">The sequence shown here is derived from an EMBL/GenBank/DDBJ whole genome shotgun (WGS) entry which is preliminary data.</text>
</comment>
<reference evidence="2 3" key="1">
    <citation type="submission" date="2024-01" db="EMBL/GenBank/DDBJ databases">
        <title>Genome assemblies of Stephania.</title>
        <authorList>
            <person name="Yang L."/>
        </authorList>
    </citation>
    <scope>NUCLEOTIDE SEQUENCE [LARGE SCALE GENOMIC DNA]</scope>
    <source>
        <strain evidence="2">QJT</strain>
        <tissue evidence="2">Leaf</tissue>
    </source>
</reference>
<keyword evidence="3" id="KW-1185">Reference proteome</keyword>
<accession>A0AAP0E6E7</accession>
<name>A0AAP0E6E7_9MAGN</name>